<dbReference type="Gene3D" id="1.10.101.10">
    <property type="entry name" value="PGBD-like superfamily/PGBD"/>
    <property type="match status" value="2"/>
</dbReference>
<evidence type="ECO:0000259" key="1">
    <source>
        <dbReference type="Pfam" id="PF01471"/>
    </source>
</evidence>
<dbReference type="InterPro" id="IPR036365">
    <property type="entry name" value="PGBD-like_sf"/>
</dbReference>
<protein>
    <submittedName>
        <fullName evidence="2">Peptidoglycan-binding protein</fullName>
    </submittedName>
</protein>
<dbReference type="Pfam" id="PF01471">
    <property type="entry name" value="PG_binding_1"/>
    <property type="match status" value="2"/>
</dbReference>
<dbReference type="SUPFAM" id="SSF47090">
    <property type="entry name" value="PGBD-like"/>
    <property type="match status" value="2"/>
</dbReference>
<organism evidence="2 3">
    <name type="scientific">Calothrix parietina FACHB-288</name>
    <dbReference type="NCBI Taxonomy" id="2692896"/>
    <lineage>
        <taxon>Bacteria</taxon>
        <taxon>Bacillati</taxon>
        <taxon>Cyanobacteriota</taxon>
        <taxon>Cyanophyceae</taxon>
        <taxon>Nostocales</taxon>
        <taxon>Calotrichaceae</taxon>
        <taxon>Calothrix</taxon>
    </lineage>
</organism>
<comment type="caution">
    <text evidence="2">The sequence shown here is derived from an EMBL/GenBank/DDBJ whole genome shotgun (WGS) entry which is preliminary data.</text>
</comment>
<feature type="domain" description="Peptidoglycan binding-like" evidence="1">
    <location>
        <begin position="66"/>
        <end position="120"/>
    </location>
</feature>
<dbReference type="Proteomes" id="UP000658514">
    <property type="component" value="Unassembled WGS sequence"/>
</dbReference>
<dbReference type="RefSeq" id="WP_190549098.1">
    <property type="nucleotide sequence ID" value="NZ_CAWPNO010000098.1"/>
</dbReference>
<keyword evidence="3" id="KW-1185">Reference proteome</keyword>
<sequence length="213" mass="23162">MNTQFIRSKILRVSLFSALVLGVLPVSMTPARGQTSSTLTNIIADGKLTEYSPSTAPILVRGTVTPAVRDVQTFLKQQGFYNGSIDGIYGPNTYSAVVTFQRSRNLTADGRIDQNTWEALLDAYNRNTPVNSNNLSQYSLNTAPILTIGSQGQAVKDIQAFLKQQGYYTGAVDGIYGYATAASVEAFQQRYANLQNDGIVGRNTWSTILDTVS</sequence>
<feature type="domain" description="Peptidoglycan binding-like" evidence="1">
    <location>
        <begin position="151"/>
        <end position="206"/>
    </location>
</feature>
<name>A0ABR8AHW0_9CYAN</name>
<evidence type="ECO:0000313" key="3">
    <source>
        <dbReference type="Proteomes" id="UP000658514"/>
    </source>
</evidence>
<dbReference type="EMBL" id="JACJQH010000062">
    <property type="protein sequence ID" value="MBD2199528.1"/>
    <property type="molecule type" value="Genomic_DNA"/>
</dbReference>
<proteinExistence type="predicted"/>
<evidence type="ECO:0000313" key="2">
    <source>
        <dbReference type="EMBL" id="MBD2199528.1"/>
    </source>
</evidence>
<accession>A0ABR8AHW0</accession>
<dbReference type="InterPro" id="IPR002477">
    <property type="entry name" value="Peptidoglycan-bd-like"/>
</dbReference>
<reference evidence="2 3" key="1">
    <citation type="journal article" date="2020" name="ISME J.">
        <title>Comparative genomics reveals insights into cyanobacterial evolution and habitat adaptation.</title>
        <authorList>
            <person name="Chen M.Y."/>
            <person name="Teng W.K."/>
            <person name="Zhao L."/>
            <person name="Hu C.X."/>
            <person name="Zhou Y.K."/>
            <person name="Han B.P."/>
            <person name="Song L.R."/>
            <person name="Shu W.S."/>
        </authorList>
    </citation>
    <scope>NUCLEOTIDE SEQUENCE [LARGE SCALE GENOMIC DNA]</scope>
    <source>
        <strain evidence="2 3">FACHB-288</strain>
    </source>
</reference>
<gene>
    <name evidence="2" type="ORF">H6G24_29305</name>
</gene>
<dbReference type="InterPro" id="IPR036366">
    <property type="entry name" value="PGBDSf"/>
</dbReference>